<name>A0A540VNQ5_9GAMM</name>
<gene>
    <name evidence="1" type="ORF">FKY71_14235</name>
</gene>
<accession>A0A540VNQ5</accession>
<dbReference type="EMBL" id="VIFK01000217">
    <property type="protein sequence ID" value="TQE98362.1"/>
    <property type="molecule type" value="Genomic_DNA"/>
</dbReference>
<dbReference type="AlphaFoldDB" id="A0A540VNQ5"/>
<proteinExistence type="predicted"/>
<evidence type="ECO:0000313" key="1">
    <source>
        <dbReference type="EMBL" id="TQE98362.1"/>
    </source>
</evidence>
<protein>
    <submittedName>
        <fullName evidence="1">Type II toxin-antitoxin system Phd/YefM family antitoxin</fullName>
    </submittedName>
</protein>
<organism evidence="1 2">
    <name type="scientific">Spiribacter salinus</name>
    <dbReference type="NCBI Taxonomy" id="1335746"/>
    <lineage>
        <taxon>Bacteria</taxon>
        <taxon>Pseudomonadati</taxon>
        <taxon>Pseudomonadota</taxon>
        <taxon>Gammaproteobacteria</taxon>
        <taxon>Chromatiales</taxon>
        <taxon>Ectothiorhodospiraceae</taxon>
        <taxon>Spiribacter</taxon>
    </lineage>
</organism>
<reference evidence="1 2" key="1">
    <citation type="submission" date="2019-06" db="EMBL/GenBank/DDBJ databases">
        <title>Metagenome assembled Genome of Spiribacter salinus SL48-SHIP from the microbial mat of Salt Lake 48 (Novosibirsk region, Russia).</title>
        <authorList>
            <person name="Shipova A."/>
            <person name="Rozanov A.S."/>
            <person name="Bryanskaya A.V."/>
            <person name="Peltek S.E."/>
        </authorList>
    </citation>
    <scope>NUCLEOTIDE SEQUENCE [LARGE SCALE GENOMIC DNA]</scope>
    <source>
        <strain evidence="1">SL48-SHIP-2</strain>
    </source>
</reference>
<dbReference type="Proteomes" id="UP000315400">
    <property type="component" value="Unassembled WGS sequence"/>
</dbReference>
<evidence type="ECO:0000313" key="2">
    <source>
        <dbReference type="Proteomes" id="UP000315400"/>
    </source>
</evidence>
<comment type="caution">
    <text evidence="1">The sequence shown here is derived from an EMBL/GenBank/DDBJ whole genome shotgun (WGS) entry which is preliminary data.</text>
</comment>
<sequence length="75" mass="8759">MEISKAQFKPKALEHFRHIQETGEELVVTDHGRPAIRITRYQRSDRDPFRALRGSVKRFDDPEAPVALDEWDAAR</sequence>